<gene>
    <name evidence="2" type="ORF">BKD89_06270</name>
</gene>
<evidence type="ECO:0000259" key="1">
    <source>
        <dbReference type="Pfam" id="PF00148"/>
    </source>
</evidence>
<dbReference type="SUPFAM" id="SSF53807">
    <property type="entry name" value="Helical backbone' metal receptor"/>
    <property type="match status" value="1"/>
</dbReference>
<dbReference type="GeneID" id="41322051"/>
<evidence type="ECO:0000313" key="2">
    <source>
        <dbReference type="EMBL" id="AYQ55402.1"/>
    </source>
</evidence>
<dbReference type="Pfam" id="PF00148">
    <property type="entry name" value="Oxidored_nitro"/>
    <property type="match status" value="1"/>
</dbReference>
<dbReference type="EMBL" id="CP017686">
    <property type="protein sequence ID" value="AYQ55402.1"/>
    <property type="molecule type" value="Genomic_DNA"/>
</dbReference>
<dbReference type="RefSeq" id="WP_015505164.1">
    <property type="nucleotide sequence ID" value="NZ_CP017686.1"/>
</dbReference>
<dbReference type="OMA" id="PCTYLNS"/>
<evidence type="ECO:0000313" key="3">
    <source>
        <dbReference type="Proteomes" id="UP000273278"/>
    </source>
</evidence>
<dbReference type="InterPro" id="IPR000510">
    <property type="entry name" value="Nase/OxRdtase_comp1"/>
</dbReference>
<organism evidence="2 3">
    <name type="scientific">Methanomethylophilus alvi</name>
    <dbReference type="NCBI Taxonomy" id="1291540"/>
    <lineage>
        <taxon>Archaea</taxon>
        <taxon>Methanobacteriati</taxon>
        <taxon>Thermoplasmatota</taxon>
        <taxon>Thermoplasmata</taxon>
        <taxon>Methanomassiliicoccales</taxon>
        <taxon>Methanomethylophilaceae</taxon>
        <taxon>Methanomethylophilus</taxon>
    </lineage>
</organism>
<dbReference type="Proteomes" id="UP000273278">
    <property type="component" value="Chromosome"/>
</dbReference>
<proteinExistence type="predicted"/>
<dbReference type="GO" id="GO:0016491">
    <property type="term" value="F:oxidoreductase activity"/>
    <property type="evidence" value="ECO:0007669"/>
    <property type="project" value="InterPro"/>
</dbReference>
<protein>
    <recommendedName>
        <fullName evidence="1">Nitrogenase/oxidoreductase component 1 domain-containing protein</fullName>
    </recommendedName>
</protein>
<sequence>MRLGPDGFLGAVLAAEGCGAKAMINGPGGCRSRTLNLWRELSIEYGGEESGCCRSKYLSRQSHLPCTYLNSDDMVLGSGNKMTDGLRSVSSASSEDIVLIDTLGASLQVADRGKAVRDSGTEGRTVLSDDDLSALSMAEGFDRTVSALVGNAGLGKGERKGHVSILGYSLADSCWNYGKENISRLLALMDVETDSFVGCGSSKAEISSSGMSEAVVLLHPEMSAETSEVYRSAGCGTVVPRKGAPIGFPAIRSFLEDVADATGTSPDRALEAVDAEEERMFRILRNCDKDSRAFRGLCCALKGMPSDTLPLMEWMYGLFGMVPSSVEKAYCRGSVYDAGISRFLEETDCSGALGRKVGGRGLVAVFTDGLGAEEYKTLHPEVACIGISMPYARKGEFMDRSLVGLGGCRYLLDSLINGCGEFRCGQPTMADFR</sequence>
<accession>A0A3G3IIT4</accession>
<dbReference type="AlphaFoldDB" id="A0A3G3IIT4"/>
<reference evidence="2 3" key="1">
    <citation type="submission" date="2016-10" db="EMBL/GenBank/DDBJ databases">
        <title>Complete genome of the TMA-utilizing, human hosted archaeon Methanomethylophilus alvus Gen. nov, sp. nov., strain Mx-05, derived from a pure culture.</title>
        <authorList>
            <person name="Brugere J.-F."/>
            <person name="Ben Hania W."/>
            <person name="Chaudhary P.P."/>
            <person name="Gaci N."/>
            <person name="Borrel G."/>
            <person name="Cao Van Tuat L."/>
            <person name="Fardeau M.-L."/>
            <person name="Harris H.M.B."/>
            <person name="O'Toole P.W."/>
            <person name="Ollivier B."/>
        </authorList>
    </citation>
    <scope>NUCLEOTIDE SEQUENCE [LARGE SCALE GENOMIC DNA]</scope>
    <source>
        <strain evidence="2 3">Mx-05</strain>
    </source>
</reference>
<feature type="domain" description="Nitrogenase/oxidoreductase component 1" evidence="1">
    <location>
        <begin position="8"/>
        <end position="289"/>
    </location>
</feature>
<dbReference type="Gene3D" id="3.40.50.1980">
    <property type="entry name" value="Nitrogenase molybdenum iron protein domain"/>
    <property type="match status" value="2"/>
</dbReference>
<name>A0A3G3IIT4_9ARCH</name>